<protein>
    <submittedName>
        <fullName evidence="3">Candidate extracytoplasmic binding receptor</fullName>
    </submittedName>
</protein>
<organism evidence="3 4">
    <name type="scientific">Ramlibacter tataouinensis (strain ATCC BAA-407 / DSM 14655 / LMG 21543 / TTB310)</name>
    <dbReference type="NCBI Taxonomy" id="365046"/>
    <lineage>
        <taxon>Bacteria</taxon>
        <taxon>Pseudomonadati</taxon>
        <taxon>Pseudomonadota</taxon>
        <taxon>Betaproteobacteria</taxon>
        <taxon>Burkholderiales</taxon>
        <taxon>Comamonadaceae</taxon>
        <taxon>Ramlibacter</taxon>
    </lineage>
</organism>
<evidence type="ECO:0000313" key="4">
    <source>
        <dbReference type="Proteomes" id="UP000008385"/>
    </source>
</evidence>
<dbReference type="PANTHER" id="PTHR42928:SF5">
    <property type="entry name" value="BLR1237 PROTEIN"/>
    <property type="match status" value="1"/>
</dbReference>
<dbReference type="AlphaFoldDB" id="F5XX58"/>
<dbReference type="RefSeq" id="WP_013901234.1">
    <property type="nucleotide sequence ID" value="NC_015677.1"/>
</dbReference>
<sequence length="319" mass="33382">MKKNLLGLALALAATVNALAAYPEKPVTVVVPFPPGGSTDNIARVLSQKLQESLGGSFIIDNKPGATGTIGAAFVKRAPADGYTLFVSSLGPFVIAPHLIKGVQYDALKDFDPITVAVQAPNVLVVPAASADKNLADLLAHLKRTSGKVSFASSGNGSSDHLSAELFWQQTGTQGLHIPYKGGGPAINDLLGAQVDAAFVNINSIIQHVKAGKVRALAISSEKRSPLLPEVPTLAEQGVKGAEVQSWQAVAAPRGLPADVKARLHGAIVAALGDPVVKDKLLAQGFEIVANTPEQFARFQAAEYARWKQLIEARKITAD</sequence>
<dbReference type="STRING" id="365046.Rta_19110"/>
<dbReference type="HOGENOM" id="CLU_045683_0_0_4"/>
<dbReference type="Proteomes" id="UP000008385">
    <property type="component" value="Chromosome"/>
</dbReference>
<dbReference type="EMBL" id="CP000245">
    <property type="protein sequence ID" value="AEG93002.1"/>
    <property type="molecule type" value="Genomic_DNA"/>
</dbReference>
<name>F5XX58_RAMTT</name>
<dbReference type="PIRSF" id="PIRSF017082">
    <property type="entry name" value="YflP"/>
    <property type="match status" value="1"/>
</dbReference>
<dbReference type="Gene3D" id="3.40.190.10">
    <property type="entry name" value="Periplasmic binding protein-like II"/>
    <property type="match status" value="1"/>
</dbReference>
<dbReference type="KEGG" id="rta:Rta_19110"/>
<dbReference type="PANTHER" id="PTHR42928">
    <property type="entry name" value="TRICARBOXYLATE-BINDING PROTEIN"/>
    <property type="match status" value="1"/>
</dbReference>
<keyword evidence="3" id="KW-0675">Receptor</keyword>
<reference evidence="3 4" key="2">
    <citation type="journal article" date="2011" name="PLoS ONE">
        <title>The Cyst-Dividing Bacterium Ramlibacter tataouinensis TTB310 Genome Reveals a Well-Stocked Toolbox for Adaptation to a Desert Environment.</title>
        <authorList>
            <person name="De Luca G."/>
            <person name="Barakat M."/>
            <person name="Ortet P."/>
            <person name="Fochesato S."/>
            <person name="Jourlin-Castelli C."/>
            <person name="Ansaldi M."/>
            <person name="Py B."/>
            <person name="Fichant G."/>
            <person name="Coutinho P.M."/>
            <person name="Voulhoux R."/>
            <person name="Bastien O."/>
            <person name="Marechal E."/>
            <person name="Henrissat B."/>
            <person name="Quentin Y."/>
            <person name="Noirot P."/>
            <person name="Filloux A."/>
            <person name="Mejean V."/>
            <person name="Dubow M.S."/>
            <person name="Barras F."/>
            <person name="Barbe V."/>
            <person name="Weissenbach J."/>
            <person name="Mihalcescu I."/>
            <person name="Vermeglio A."/>
            <person name="Achouak W."/>
            <person name="Heulin T."/>
        </authorList>
    </citation>
    <scope>NUCLEOTIDE SEQUENCE [LARGE SCALE GENOMIC DNA]</scope>
    <source>
        <strain evidence="4">ATCC BAA-407 / DSM 14655 / LMG 21543 / TTB310</strain>
    </source>
</reference>
<dbReference type="Pfam" id="PF03401">
    <property type="entry name" value="TctC"/>
    <property type="match status" value="1"/>
</dbReference>
<keyword evidence="4" id="KW-1185">Reference proteome</keyword>
<feature type="signal peptide" evidence="2">
    <location>
        <begin position="1"/>
        <end position="20"/>
    </location>
</feature>
<dbReference type="CDD" id="cd07012">
    <property type="entry name" value="PBP2_Bug_TTT"/>
    <property type="match status" value="1"/>
</dbReference>
<feature type="chain" id="PRO_5003329458" evidence="2">
    <location>
        <begin position="21"/>
        <end position="319"/>
    </location>
</feature>
<keyword evidence="2" id="KW-0732">Signal</keyword>
<comment type="similarity">
    <text evidence="1">Belongs to the UPF0065 (bug) family.</text>
</comment>
<gene>
    <name evidence="3" type="primary">tctC</name>
    <name evidence="3" type="ordered locus">Rta_19110</name>
</gene>
<dbReference type="InterPro" id="IPR042100">
    <property type="entry name" value="Bug_dom1"/>
</dbReference>
<reference evidence="4" key="1">
    <citation type="submission" date="2006-01" db="EMBL/GenBank/DDBJ databases">
        <title>Genome of the cyst-dividing bacterium Ramlibacter tataouinensis.</title>
        <authorList>
            <person name="Barakat M."/>
            <person name="Ortet P."/>
            <person name="De Luca G."/>
            <person name="Jourlin-Castelli C."/>
            <person name="Ansaldi M."/>
            <person name="Py B."/>
            <person name="Fichant G."/>
            <person name="Coutinho P."/>
            <person name="Voulhoux R."/>
            <person name="Bastien O."/>
            <person name="Roy S."/>
            <person name="Marechal E."/>
            <person name="Henrissat B."/>
            <person name="Quentin Y."/>
            <person name="Noirot P."/>
            <person name="Filloux A."/>
            <person name="Mejean V."/>
            <person name="DuBow M."/>
            <person name="Barras F."/>
            <person name="Heulin T."/>
        </authorList>
    </citation>
    <scope>NUCLEOTIDE SEQUENCE [LARGE SCALE GENOMIC DNA]</scope>
    <source>
        <strain evidence="4">ATCC BAA-407 / DSM 14655 / LMG 21543 / TTB310</strain>
    </source>
</reference>
<proteinExistence type="inferred from homology"/>
<dbReference type="PATRIC" id="fig|365046.3.peg.1948"/>
<accession>F5XX58</accession>
<dbReference type="OrthoDB" id="8678477at2"/>
<evidence type="ECO:0000256" key="2">
    <source>
        <dbReference type="SAM" id="SignalP"/>
    </source>
</evidence>
<dbReference type="InterPro" id="IPR005064">
    <property type="entry name" value="BUG"/>
</dbReference>
<dbReference type="Gene3D" id="3.40.190.150">
    <property type="entry name" value="Bordetella uptake gene, domain 1"/>
    <property type="match status" value="1"/>
</dbReference>
<dbReference type="SUPFAM" id="SSF53850">
    <property type="entry name" value="Periplasmic binding protein-like II"/>
    <property type="match status" value="1"/>
</dbReference>
<dbReference type="eggNOG" id="COG3181">
    <property type="taxonomic scope" value="Bacteria"/>
</dbReference>
<evidence type="ECO:0000313" key="3">
    <source>
        <dbReference type="EMBL" id="AEG93002.1"/>
    </source>
</evidence>
<evidence type="ECO:0000256" key="1">
    <source>
        <dbReference type="ARBA" id="ARBA00006987"/>
    </source>
</evidence>